<dbReference type="AlphaFoldDB" id="A0A921FAJ7"/>
<sequence length="132" mass="14566">MTDGDLNERLSESLYGTPKIKPDEQRKYLGTFRERVALTLDQGEAQQPQFIDVLHKELDQNPEYQLLINGNASPTAVDKLTDLSNMVSNPSKLLAGKAAPNGMDALAAVVCTKDTALHLDEVDVAKRFPQQE</sequence>
<dbReference type="InterPro" id="IPR029064">
    <property type="entry name" value="Ribosomal_eL30-like_sf"/>
</dbReference>
<organism evidence="1 2">
    <name type="scientific">Ligilactobacillus acidipiscis</name>
    <dbReference type="NCBI Taxonomy" id="89059"/>
    <lineage>
        <taxon>Bacteria</taxon>
        <taxon>Bacillati</taxon>
        <taxon>Bacillota</taxon>
        <taxon>Bacilli</taxon>
        <taxon>Lactobacillales</taxon>
        <taxon>Lactobacillaceae</taxon>
        <taxon>Ligilactobacillus</taxon>
    </lineage>
</organism>
<evidence type="ECO:0000313" key="2">
    <source>
        <dbReference type="Proteomes" id="UP000707535"/>
    </source>
</evidence>
<gene>
    <name evidence="1" type="ORF">K8V00_12365</name>
</gene>
<protein>
    <submittedName>
        <fullName evidence="1">YueI family protein</fullName>
    </submittedName>
</protein>
<dbReference type="RefSeq" id="WP_277122730.1">
    <property type="nucleotide sequence ID" value="NZ_CP113926.1"/>
</dbReference>
<dbReference type="InterPro" id="IPR012543">
    <property type="entry name" value="DUF1694"/>
</dbReference>
<dbReference type="Pfam" id="PF07997">
    <property type="entry name" value="DUF1694"/>
    <property type="match status" value="1"/>
</dbReference>
<reference evidence="1" key="1">
    <citation type="journal article" date="2021" name="PeerJ">
        <title>Extensive microbial diversity within the chicken gut microbiome revealed by metagenomics and culture.</title>
        <authorList>
            <person name="Gilroy R."/>
            <person name="Ravi A."/>
            <person name="Getino M."/>
            <person name="Pursley I."/>
            <person name="Horton D.L."/>
            <person name="Alikhan N.F."/>
            <person name="Baker D."/>
            <person name="Gharbi K."/>
            <person name="Hall N."/>
            <person name="Watson M."/>
            <person name="Adriaenssens E.M."/>
            <person name="Foster-Nyarko E."/>
            <person name="Jarju S."/>
            <person name="Secka A."/>
            <person name="Antonio M."/>
            <person name="Oren A."/>
            <person name="Chaudhuri R.R."/>
            <person name="La Ragione R."/>
            <person name="Hildebrand F."/>
            <person name="Pallen M.J."/>
        </authorList>
    </citation>
    <scope>NUCLEOTIDE SEQUENCE</scope>
    <source>
        <strain evidence="1">CHK174-6876</strain>
    </source>
</reference>
<name>A0A921FAJ7_9LACO</name>
<comment type="caution">
    <text evidence="1">The sequence shown here is derived from an EMBL/GenBank/DDBJ whole genome shotgun (WGS) entry which is preliminary data.</text>
</comment>
<dbReference type="EMBL" id="DYXG01000126">
    <property type="protein sequence ID" value="HJE98401.1"/>
    <property type="molecule type" value="Genomic_DNA"/>
</dbReference>
<evidence type="ECO:0000313" key="1">
    <source>
        <dbReference type="EMBL" id="HJE98401.1"/>
    </source>
</evidence>
<proteinExistence type="predicted"/>
<accession>A0A921FAJ7</accession>
<dbReference type="PIRSF" id="PIRSF034303">
    <property type="entry name" value="DUF1694"/>
    <property type="match status" value="1"/>
</dbReference>
<dbReference type="SUPFAM" id="SSF160515">
    <property type="entry name" value="YueI-like"/>
    <property type="match status" value="1"/>
</dbReference>
<dbReference type="Gene3D" id="3.30.1330.30">
    <property type="match status" value="1"/>
</dbReference>
<reference evidence="1" key="2">
    <citation type="submission" date="2021-09" db="EMBL/GenBank/DDBJ databases">
        <authorList>
            <person name="Gilroy R."/>
        </authorList>
    </citation>
    <scope>NUCLEOTIDE SEQUENCE</scope>
    <source>
        <strain evidence="1">CHK174-6876</strain>
    </source>
</reference>
<dbReference type="Proteomes" id="UP000707535">
    <property type="component" value="Unassembled WGS sequence"/>
</dbReference>